<feature type="compositionally biased region" description="Basic and acidic residues" evidence="2">
    <location>
        <begin position="1308"/>
        <end position="1329"/>
    </location>
</feature>
<feature type="compositionally biased region" description="Basic and acidic residues" evidence="2">
    <location>
        <begin position="1217"/>
        <end position="1259"/>
    </location>
</feature>
<feature type="non-terminal residue" evidence="4">
    <location>
        <position position="1521"/>
    </location>
</feature>
<dbReference type="InterPro" id="IPR054517">
    <property type="entry name" value="SPEF2_D5"/>
</dbReference>
<dbReference type="PANTHER" id="PTHR14919">
    <property type="entry name" value="KPL2-RELATED"/>
    <property type="match status" value="1"/>
</dbReference>
<dbReference type="InterPro" id="IPR001715">
    <property type="entry name" value="CH_dom"/>
</dbReference>
<accession>A0ABD0LWS0</accession>
<evidence type="ECO:0000256" key="1">
    <source>
        <dbReference type="SAM" id="Coils"/>
    </source>
</evidence>
<feature type="compositionally biased region" description="Basic and acidic residues" evidence="2">
    <location>
        <begin position="679"/>
        <end position="693"/>
    </location>
</feature>
<feature type="compositionally biased region" description="Pro residues" evidence="2">
    <location>
        <begin position="783"/>
        <end position="793"/>
    </location>
</feature>
<dbReference type="EMBL" id="JACVVK020000017">
    <property type="protein sequence ID" value="KAK7503972.1"/>
    <property type="molecule type" value="Genomic_DNA"/>
</dbReference>
<feature type="compositionally biased region" description="Basic and acidic residues" evidence="2">
    <location>
        <begin position="987"/>
        <end position="1019"/>
    </location>
</feature>
<keyword evidence="5" id="KW-1185">Reference proteome</keyword>
<proteinExistence type="predicted"/>
<feature type="region of interest" description="Disordered" evidence="2">
    <location>
        <begin position="1360"/>
        <end position="1392"/>
    </location>
</feature>
<evidence type="ECO:0000256" key="2">
    <source>
        <dbReference type="SAM" id="MobiDB-lite"/>
    </source>
</evidence>
<feature type="region of interest" description="Disordered" evidence="2">
    <location>
        <begin position="605"/>
        <end position="743"/>
    </location>
</feature>
<dbReference type="SUPFAM" id="SSF52540">
    <property type="entry name" value="P-loop containing nucleoside triphosphate hydrolases"/>
    <property type="match status" value="1"/>
</dbReference>
<feature type="compositionally biased region" description="Basic and acidic residues" evidence="2">
    <location>
        <begin position="949"/>
        <end position="964"/>
    </location>
</feature>
<dbReference type="Pfam" id="PF22946">
    <property type="entry name" value="SPEF2_D5"/>
    <property type="match status" value="1"/>
</dbReference>
<gene>
    <name evidence="4" type="ORF">BaRGS_00004704</name>
</gene>
<dbReference type="InterPro" id="IPR052634">
    <property type="entry name" value="Sperm_flagellar-bone_growth"/>
</dbReference>
<sequence length="1521" mass="172399">MTDILCRWLNDELEISSKVDQASFAKEFASGYLIGEVLHKHQLQDDFDQFSQSRTADSKLNNFTRLEPVLHLLGIPFDTNVARDVMTETHGMATRLMYQLYIALNNKKKANLTGVAMETQRPAAPAKLNAVESGIYKERLKHITPRQTDLNLDEVASRFHEHQIKMEETAFRERFLESEARLQQQQAHRQALLDRSRILRARQSEMVAKIKAASVHIPKPPKNLTAKSLQEKKLLGHKREAEQTMDAIAQFENRMKMIQLPTDDGTDEIDVQYILKRDEERGDTINIFKISMNDEYIGKIRKRLQEDSAARVEREKRRRKVLGEQLAAHHAQEEAHREEMMVNRLMRQSQQERRIAVQLLQARHEKEVIRNNRIMREQQYQERRLRDFEDALNREAELARLHKEEYQEQIRQERELHAEIAAQRAEERYHRHYNLCSEVVGSIVDFASKVAEYRELTENLLPAKLMRDWTALFVNGCPLYETVPVDTGEPTPEQILEEERQMLLDEGDFMEYKSMFGEWQLPEEAPGPPRNNPVVGHIIQRLYNIVHPPTPPPPPPEFPPFPIRACVLGKAFAGKTTVVKKLAEEHRLVVLNVDELVAEAVEAHKNNELVEKEPEPEPELLPEQTPAAQGSDTAPGQPPTEGAPADGTGAGTGTEGGETAAVEPPGKLSPPEPAIPEKSSVETLKRGESRENSKPSSGQRSKKGDPSEPQPSLRNKLGSKALKFLKKGRRIPEGTGWVLDSYPQNYNQAKLLEKALSGFDPNAKDTQLKQKGSKPHRSSLVPDPRPPPPPPEPTSGIDVVILFDIEDELCLKRASGRTYAVQADQQFHEEFNPPPDGSATGVCKQEKVIPVTDPSNDQEQIQHRLTSFQDSWSKLDKWFTRFGTLKKVDASDSVDAVFLEVEKVMEDTINKLQGKDVESSYPAETETAEKLEEVPETAPGAPPEAPAEAPKEEAPPGGPEEKTSRPGSKAGSRSGSASGKRSGSRASSKDGKDRKESKREKSASPKPKRESSAKRDSKKASSRAITSPTAPGDEEWEFVDLDIEKELAAVLADQKDFLAYLRRPDHKQEFVTQWQKDYNMVPDDMREDEETRAELHQRVDDLRERLWNICDERKEQAEKERESVMTDGWLEDRLGILSNHYITTMQGELDRFQDTVRLLKDYYKGMDGQIPDELDVNYERLPLIELPMERPETPPAEKSGTETPVTPTSDEGLVTAKSDRSRSPRTKSPKDRSKSPKDAAKSPSKERIKSPKGEREGRKSRTPSASAKKRNRSKEKDLNVEEPTGPVDGSGLRIRIPLVPRRSGSPDLDSKAGTRTGKDTKKPGKKGEDGTDSPQLPNDPDERLVFDAYYTAITAVGNIKGSKKESDSQTALTPTLSEDMTEEEKQKKQTREKMREEYYFSIKEEETAARIRIELIKSVAMAVLQDLKQKADSAFKDMNDWLGARFLKEMESIDTMSEVMRHAIEDARRIKEEVILQQDDFLIDSDYKVLKSPSPQPEPQKQEPVMPDHFTVKQLYNLYKQ</sequence>
<organism evidence="4 5">
    <name type="scientific">Batillaria attramentaria</name>
    <dbReference type="NCBI Taxonomy" id="370345"/>
    <lineage>
        <taxon>Eukaryota</taxon>
        <taxon>Metazoa</taxon>
        <taxon>Spiralia</taxon>
        <taxon>Lophotrochozoa</taxon>
        <taxon>Mollusca</taxon>
        <taxon>Gastropoda</taxon>
        <taxon>Caenogastropoda</taxon>
        <taxon>Sorbeoconcha</taxon>
        <taxon>Cerithioidea</taxon>
        <taxon>Batillariidae</taxon>
        <taxon>Batillaria</taxon>
    </lineage>
</organism>
<dbReference type="InterPro" id="IPR027417">
    <property type="entry name" value="P-loop_NTPase"/>
</dbReference>
<dbReference type="InterPro" id="IPR036872">
    <property type="entry name" value="CH_dom_sf"/>
</dbReference>
<reference evidence="4 5" key="1">
    <citation type="journal article" date="2023" name="Sci. Data">
        <title>Genome assembly of the Korean intertidal mud-creeper Batillaria attramentaria.</title>
        <authorList>
            <person name="Patra A.K."/>
            <person name="Ho P.T."/>
            <person name="Jun S."/>
            <person name="Lee S.J."/>
            <person name="Kim Y."/>
            <person name="Won Y.J."/>
        </authorList>
    </citation>
    <scope>NUCLEOTIDE SEQUENCE [LARGE SCALE GENOMIC DNA]</scope>
    <source>
        <strain evidence="4">Wonlab-2016</strain>
    </source>
</reference>
<dbReference type="Gene3D" id="1.10.418.10">
    <property type="entry name" value="Calponin-like domain"/>
    <property type="match status" value="1"/>
</dbReference>
<dbReference type="PROSITE" id="PS50021">
    <property type="entry name" value="CH"/>
    <property type="match status" value="1"/>
</dbReference>
<feature type="compositionally biased region" description="Basic and acidic residues" evidence="2">
    <location>
        <begin position="1383"/>
        <end position="1392"/>
    </location>
</feature>
<dbReference type="Pfam" id="PF06294">
    <property type="entry name" value="CH_2"/>
    <property type="match status" value="1"/>
</dbReference>
<dbReference type="GO" id="GO:0005737">
    <property type="term" value="C:cytoplasm"/>
    <property type="evidence" value="ECO:0007669"/>
    <property type="project" value="UniProtKB-ARBA"/>
</dbReference>
<feature type="compositionally biased region" description="Low complexity" evidence="2">
    <location>
        <begin position="967"/>
        <end position="986"/>
    </location>
</feature>
<feature type="compositionally biased region" description="Basic and acidic residues" evidence="2">
    <location>
        <begin position="605"/>
        <end position="615"/>
    </location>
</feature>
<feature type="region of interest" description="Disordered" evidence="2">
    <location>
        <begin position="1186"/>
        <end position="1343"/>
    </location>
</feature>
<dbReference type="Gene3D" id="3.40.50.300">
    <property type="entry name" value="P-loop containing nucleotide triphosphate hydrolases"/>
    <property type="match status" value="1"/>
</dbReference>
<feature type="region of interest" description="Disordered" evidence="2">
    <location>
        <begin position="757"/>
        <end position="796"/>
    </location>
</feature>
<protein>
    <recommendedName>
        <fullName evidence="3">Calponin-homology (CH) domain-containing protein</fullName>
    </recommendedName>
</protein>
<feature type="region of interest" description="Disordered" evidence="2">
    <location>
        <begin position="912"/>
        <end position="1035"/>
    </location>
</feature>
<feature type="coiled-coil region" evidence="1">
    <location>
        <begin position="389"/>
        <end position="423"/>
    </location>
</feature>
<comment type="caution">
    <text evidence="4">The sequence shown here is derived from an EMBL/GenBank/DDBJ whole genome shotgun (WGS) entry which is preliminary data.</text>
</comment>
<feature type="domain" description="Calponin-homology (CH)" evidence="3">
    <location>
        <begin position="1"/>
        <end position="105"/>
    </location>
</feature>
<dbReference type="Proteomes" id="UP001519460">
    <property type="component" value="Unassembled WGS sequence"/>
</dbReference>
<feature type="compositionally biased region" description="Polar residues" evidence="2">
    <location>
        <begin position="1368"/>
        <end position="1378"/>
    </location>
</feature>
<keyword evidence="1" id="KW-0175">Coiled coil</keyword>
<name>A0ABD0LWS0_9CAEN</name>
<dbReference type="PANTHER" id="PTHR14919:SF0">
    <property type="entry name" value="SPERM FLAGELLAR PROTEIN 2"/>
    <property type="match status" value="1"/>
</dbReference>
<evidence type="ECO:0000313" key="5">
    <source>
        <dbReference type="Proteomes" id="UP001519460"/>
    </source>
</evidence>
<evidence type="ECO:0000313" key="4">
    <source>
        <dbReference type="EMBL" id="KAK7503972.1"/>
    </source>
</evidence>
<evidence type="ECO:0000259" key="3">
    <source>
        <dbReference type="PROSITE" id="PS50021"/>
    </source>
</evidence>
<dbReference type="InterPro" id="IPR010441">
    <property type="entry name" value="CH_2"/>
</dbReference>